<evidence type="ECO:0000313" key="2">
    <source>
        <dbReference type="EMBL" id="KAG2958529.1"/>
    </source>
</evidence>
<dbReference type="AlphaFoldDB" id="A0A8T1EPI6"/>
<accession>A0A8T1EPI6</accession>
<organism evidence="2 3">
    <name type="scientific">Phytophthora cactorum</name>
    <dbReference type="NCBI Taxonomy" id="29920"/>
    <lineage>
        <taxon>Eukaryota</taxon>
        <taxon>Sar</taxon>
        <taxon>Stramenopiles</taxon>
        <taxon>Oomycota</taxon>
        <taxon>Peronosporomycetes</taxon>
        <taxon>Peronosporales</taxon>
        <taxon>Peronosporaceae</taxon>
        <taxon>Phytophthora</taxon>
    </lineage>
</organism>
<reference evidence="2" key="1">
    <citation type="submission" date="2018-10" db="EMBL/GenBank/DDBJ databases">
        <title>Effector identification in a new, highly contiguous assembly of the strawberry crown rot pathogen Phytophthora cactorum.</title>
        <authorList>
            <person name="Armitage A.D."/>
            <person name="Nellist C.F."/>
            <person name="Bates H."/>
            <person name="Vickerstaff R.J."/>
            <person name="Harrison R.J."/>
        </authorList>
    </citation>
    <scope>NUCLEOTIDE SEQUENCE</scope>
    <source>
        <strain evidence="1">4040</strain>
        <strain evidence="2">P415</strain>
    </source>
</reference>
<evidence type="ECO:0000313" key="3">
    <source>
        <dbReference type="Proteomes" id="UP000697107"/>
    </source>
</evidence>
<name>A0A8T1EPI6_9STRA</name>
<gene>
    <name evidence="1" type="ORF">PC117_g14655</name>
    <name evidence="2" type="ORF">PC118_g23482</name>
</gene>
<dbReference type="Proteomes" id="UP000697107">
    <property type="component" value="Unassembled WGS sequence"/>
</dbReference>
<sequence>MLRVATTCAVSAECKQRAFEACLAERLRR</sequence>
<protein>
    <submittedName>
        <fullName evidence="2">Uncharacterized protein</fullName>
    </submittedName>
</protein>
<dbReference type="EMBL" id="RCML01002229">
    <property type="protein sequence ID" value="KAG2958529.1"/>
    <property type="molecule type" value="Genomic_DNA"/>
</dbReference>
<comment type="caution">
    <text evidence="2">The sequence shown here is derived from an EMBL/GenBank/DDBJ whole genome shotgun (WGS) entry which is preliminary data.</text>
</comment>
<evidence type="ECO:0000313" key="1">
    <source>
        <dbReference type="EMBL" id="KAG2927168.1"/>
    </source>
</evidence>
<dbReference type="EMBL" id="RCMK01000465">
    <property type="protein sequence ID" value="KAG2927168.1"/>
    <property type="molecule type" value="Genomic_DNA"/>
</dbReference>
<proteinExistence type="predicted"/>
<dbReference type="Proteomes" id="UP000736787">
    <property type="component" value="Unassembled WGS sequence"/>
</dbReference>